<dbReference type="InterPro" id="IPR036236">
    <property type="entry name" value="Znf_C2H2_sf"/>
</dbReference>
<evidence type="ECO:0000256" key="2">
    <source>
        <dbReference type="ARBA" id="ARBA00022737"/>
    </source>
</evidence>
<evidence type="ECO:0000256" key="3">
    <source>
        <dbReference type="ARBA" id="ARBA00022771"/>
    </source>
</evidence>
<dbReference type="SUPFAM" id="SSF57667">
    <property type="entry name" value="beta-beta-alpha zinc fingers"/>
    <property type="match status" value="2"/>
</dbReference>
<dbReference type="OrthoDB" id="3444203at2759"/>
<organism evidence="8 9">
    <name type="scientific">Opisthorchis felineus</name>
    <dbReference type="NCBI Taxonomy" id="147828"/>
    <lineage>
        <taxon>Eukaryota</taxon>
        <taxon>Metazoa</taxon>
        <taxon>Spiralia</taxon>
        <taxon>Lophotrochozoa</taxon>
        <taxon>Platyhelminthes</taxon>
        <taxon>Trematoda</taxon>
        <taxon>Digenea</taxon>
        <taxon>Opisthorchiida</taxon>
        <taxon>Opisthorchiata</taxon>
        <taxon>Opisthorchiidae</taxon>
        <taxon>Opisthorchis</taxon>
    </lineage>
</organism>
<comment type="caution">
    <text evidence="8">The sequence shown here is derived from an EMBL/GenBank/DDBJ whole genome shotgun (WGS) entry which is preliminary data.</text>
</comment>
<evidence type="ECO:0000256" key="5">
    <source>
        <dbReference type="PROSITE-ProRule" id="PRU00042"/>
    </source>
</evidence>
<keyword evidence="1" id="KW-0479">Metal-binding</keyword>
<feature type="region of interest" description="Disordered" evidence="6">
    <location>
        <begin position="159"/>
        <end position="179"/>
    </location>
</feature>
<evidence type="ECO:0000259" key="7">
    <source>
        <dbReference type="PROSITE" id="PS50157"/>
    </source>
</evidence>
<protein>
    <recommendedName>
        <fullName evidence="7">C2H2-type domain-containing protein</fullName>
    </recommendedName>
</protein>
<keyword evidence="9" id="KW-1185">Reference proteome</keyword>
<dbReference type="SMART" id="SM00355">
    <property type="entry name" value="ZnF_C2H2"/>
    <property type="match status" value="6"/>
</dbReference>
<dbReference type="AlphaFoldDB" id="A0A4S2LPL5"/>
<evidence type="ECO:0000313" key="9">
    <source>
        <dbReference type="Proteomes" id="UP000308267"/>
    </source>
</evidence>
<keyword evidence="3 5" id="KW-0863">Zinc-finger</keyword>
<gene>
    <name evidence="8" type="ORF">CRM22_005753</name>
</gene>
<evidence type="ECO:0000256" key="6">
    <source>
        <dbReference type="SAM" id="MobiDB-lite"/>
    </source>
</evidence>
<reference evidence="8 9" key="1">
    <citation type="journal article" date="2019" name="BMC Genomics">
        <title>New insights from Opisthorchis felineus genome: update on genomics of the epidemiologically important liver flukes.</title>
        <authorList>
            <person name="Ershov N.I."/>
            <person name="Mordvinov V.A."/>
            <person name="Prokhortchouk E.B."/>
            <person name="Pakharukova M.Y."/>
            <person name="Gunbin K.V."/>
            <person name="Ustyantsev K."/>
            <person name="Genaev M.A."/>
            <person name="Blinov A.G."/>
            <person name="Mazur A."/>
            <person name="Boulygina E."/>
            <person name="Tsygankova S."/>
            <person name="Khrameeva E."/>
            <person name="Chekanov N."/>
            <person name="Fan G."/>
            <person name="Xiao A."/>
            <person name="Zhang H."/>
            <person name="Xu X."/>
            <person name="Yang H."/>
            <person name="Solovyev V."/>
            <person name="Lee S.M."/>
            <person name="Liu X."/>
            <person name="Afonnikov D.A."/>
            <person name="Skryabin K.G."/>
        </authorList>
    </citation>
    <scope>NUCLEOTIDE SEQUENCE [LARGE SCALE GENOMIC DNA]</scope>
    <source>
        <strain evidence="8">AK-0245</strain>
        <tissue evidence="8">Whole organism</tissue>
    </source>
</reference>
<feature type="domain" description="C2H2-type" evidence="7">
    <location>
        <begin position="222"/>
        <end position="250"/>
    </location>
</feature>
<name>A0A4S2LPL5_OPIFE</name>
<feature type="domain" description="C2H2-type" evidence="7">
    <location>
        <begin position="99"/>
        <end position="127"/>
    </location>
</feature>
<accession>A0A4S2LPL5</accession>
<feature type="domain" description="C2H2-type" evidence="7">
    <location>
        <begin position="132"/>
        <end position="154"/>
    </location>
</feature>
<feature type="domain" description="C2H2-type" evidence="7">
    <location>
        <begin position="38"/>
        <end position="66"/>
    </location>
</feature>
<dbReference type="PROSITE" id="PS50157">
    <property type="entry name" value="ZINC_FINGER_C2H2_2"/>
    <property type="match status" value="6"/>
</dbReference>
<sequence length="252" mass="29256">MPKPTLKRRNTFHSLRQSFPLSRATAKIKWSFNRGNCQQCPSCGQNFNSLAQMRVHQTRSHASDEITPRGHVCQVCDKKFAFISGLKTHIYLHHKAQSVVCDQCGKTFKHSLSLQSHVRRKHPSQGCLKPRLYCHVCKKSFEFQSLLRRHMLVHRKCDQRPPASDDLAPNNTGASNRRERLCPIEPTDNKIPKHECDVCRRKFHYKSKLQKHLFIHSPVKQFFCKVCGKRYSRPDSLLYHQRSKHTTSGSVS</sequence>
<dbReference type="EMBL" id="SJOL01006481">
    <property type="protein sequence ID" value="TGZ65681.1"/>
    <property type="molecule type" value="Genomic_DNA"/>
</dbReference>
<dbReference type="PROSITE" id="PS00028">
    <property type="entry name" value="ZINC_FINGER_C2H2_1"/>
    <property type="match status" value="6"/>
</dbReference>
<dbReference type="Pfam" id="PF00096">
    <property type="entry name" value="zf-C2H2"/>
    <property type="match status" value="4"/>
</dbReference>
<dbReference type="Proteomes" id="UP000308267">
    <property type="component" value="Unassembled WGS sequence"/>
</dbReference>
<proteinExistence type="predicted"/>
<dbReference type="InterPro" id="IPR013087">
    <property type="entry name" value="Znf_C2H2_type"/>
</dbReference>
<dbReference type="GO" id="GO:0008270">
    <property type="term" value="F:zinc ion binding"/>
    <property type="evidence" value="ECO:0007669"/>
    <property type="project" value="UniProtKB-KW"/>
</dbReference>
<dbReference type="STRING" id="147828.A0A4S2LPL5"/>
<keyword evidence="2" id="KW-0677">Repeat</keyword>
<dbReference type="EMBL" id="SJOL01006481">
    <property type="protein sequence ID" value="TGZ65682.1"/>
    <property type="molecule type" value="Genomic_DNA"/>
</dbReference>
<feature type="domain" description="C2H2-type" evidence="7">
    <location>
        <begin position="194"/>
        <end position="221"/>
    </location>
</feature>
<dbReference type="Gene3D" id="3.30.160.60">
    <property type="entry name" value="Classic Zinc Finger"/>
    <property type="match status" value="4"/>
</dbReference>
<evidence type="ECO:0000313" key="8">
    <source>
        <dbReference type="EMBL" id="TGZ65681.1"/>
    </source>
</evidence>
<keyword evidence="4" id="KW-0862">Zinc</keyword>
<feature type="domain" description="C2H2-type" evidence="7">
    <location>
        <begin position="71"/>
        <end position="98"/>
    </location>
</feature>
<dbReference type="PANTHER" id="PTHR24379">
    <property type="entry name" value="KRAB AND ZINC FINGER DOMAIN-CONTAINING"/>
    <property type="match status" value="1"/>
</dbReference>
<dbReference type="PANTHER" id="PTHR24379:SF121">
    <property type="entry name" value="C2H2-TYPE DOMAIN-CONTAINING PROTEIN"/>
    <property type="match status" value="1"/>
</dbReference>
<evidence type="ECO:0000256" key="4">
    <source>
        <dbReference type="ARBA" id="ARBA00022833"/>
    </source>
</evidence>
<evidence type="ECO:0000256" key="1">
    <source>
        <dbReference type="ARBA" id="ARBA00022723"/>
    </source>
</evidence>